<proteinExistence type="predicted"/>
<keyword evidence="2" id="KW-1185">Reference proteome</keyword>
<evidence type="ECO:0000313" key="1">
    <source>
        <dbReference type="EMBL" id="GAP14998.1"/>
    </source>
</evidence>
<gene>
    <name evidence="1" type="ORF">LARV_02778</name>
</gene>
<sequence>MRTPAGFECRYFYGNYFRGRNTEECRLIGNAAPPHHWTRDLCKKCPVPEIIRANACPNLILDGKVSGGFLGLFRRVQVTAYCTRAEKAVEEPEVGCGLCHPLDSIFTDKKE</sequence>
<accession>A0A0S7BKF2</accession>
<dbReference type="AlphaFoldDB" id="A0A0S7BKF2"/>
<dbReference type="Proteomes" id="UP000055060">
    <property type="component" value="Unassembled WGS sequence"/>
</dbReference>
<evidence type="ECO:0000313" key="2">
    <source>
        <dbReference type="Proteomes" id="UP000055060"/>
    </source>
</evidence>
<protein>
    <submittedName>
        <fullName evidence="1">Uncharacterized protein</fullName>
    </submittedName>
</protein>
<organism evidence="1">
    <name type="scientific">Longilinea arvoryzae</name>
    <dbReference type="NCBI Taxonomy" id="360412"/>
    <lineage>
        <taxon>Bacteria</taxon>
        <taxon>Bacillati</taxon>
        <taxon>Chloroflexota</taxon>
        <taxon>Anaerolineae</taxon>
        <taxon>Anaerolineales</taxon>
        <taxon>Anaerolineaceae</taxon>
        <taxon>Longilinea</taxon>
    </lineage>
</organism>
<name>A0A0S7BKF2_9CHLR</name>
<dbReference type="STRING" id="360412.LARV_02778"/>
<reference evidence="1" key="1">
    <citation type="submission" date="2015-07" db="EMBL/GenBank/DDBJ databases">
        <title>Draft Genome Sequences of Anaerolinea thermolimosa IMO-1, Bellilinea caldifistulae GOMI-1, Leptolinea tardivitalis YMTK-2, Levilinea saccharolytica KIBI-1,Longilinea arvoryzae KOME-1, Previously Described as Members of the Anaerolineaceae (Chloroflexi).</title>
        <authorList>
            <person name="Sekiguchi Y."/>
            <person name="Ohashi A."/>
            <person name="Matsuura N."/>
            <person name="Tourlousse M.D."/>
        </authorList>
    </citation>
    <scope>NUCLEOTIDE SEQUENCE [LARGE SCALE GENOMIC DNA]</scope>
    <source>
        <strain evidence="1">KOME-1</strain>
    </source>
</reference>
<dbReference type="EMBL" id="DF967972">
    <property type="protein sequence ID" value="GAP14998.1"/>
    <property type="molecule type" value="Genomic_DNA"/>
</dbReference>